<evidence type="ECO:0000256" key="1">
    <source>
        <dbReference type="SAM" id="MobiDB-lite"/>
    </source>
</evidence>
<name>A0A1J4KLH8_9EUKA</name>
<sequence>MSRKNSYASSRLSKITEENNELDAEIEDLYRDLKTSSESDDLLESSSDEEPIFRQQRPKILYHGTATRDRLYVDSVEVLEKRTHRIENNFDDSECSELLLPKQTIRIKGYRPPSERIYEATDKKKKFLREAELEKNQKFIEEYTFHPQINEKSKQIQYDPDHLIQPNNNRSEVAYEENVNIRPERFINERSKQIAQRTKSDFYSRQFRRSKTPRRSVAGKENQKSKIKQKKLSVAEQNELVERLTKPKEPIKPPTTTQTPKKSKPSDPRVFEHLVTQSLRKPKIQEEKFDFAPKMNPKSKELTKGVNKDLFEESLELHERQRRRAEEMKQYQDMAEAIECSFQPQIRRSRMPTPRKAQIAGMDDYLWRMKKSQQEREIKKKKEKREENMLRRSYRNSVVVPQPVMFEERKKNVKELDRSVDAVLSEIDQLLRY</sequence>
<evidence type="ECO:0000313" key="3">
    <source>
        <dbReference type="Proteomes" id="UP000179807"/>
    </source>
</evidence>
<feature type="region of interest" description="Disordered" evidence="1">
    <location>
        <begin position="190"/>
        <end position="268"/>
    </location>
</feature>
<dbReference type="EMBL" id="MLAK01000605">
    <property type="protein sequence ID" value="OHT10652.1"/>
    <property type="molecule type" value="Genomic_DNA"/>
</dbReference>
<dbReference type="Proteomes" id="UP000179807">
    <property type="component" value="Unassembled WGS sequence"/>
</dbReference>
<accession>A0A1J4KLH8</accession>
<feature type="compositionally biased region" description="Basic and acidic residues" evidence="1">
    <location>
        <begin position="190"/>
        <end position="202"/>
    </location>
</feature>
<dbReference type="GeneID" id="94826427"/>
<dbReference type="VEuPathDB" id="TrichDB:TRFO_04154"/>
<feature type="compositionally biased region" description="Acidic residues" evidence="1">
    <location>
        <begin position="38"/>
        <end position="50"/>
    </location>
</feature>
<protein>
    <submittedName>
        <fullName evidence="2">Uncharacterized protein</fullName>
    </submittedName>
</protein>
<proteinExistence type="predicted"/>
<feature type="region of interest" description="Disordered" evidence="1">
    <location>
        <begin position="37"/>
        <end position="57"/>
    </location>
</feature>
<reference evidence="2" key="1">
    <citation type="submission" date="2016-10" db="EMBL/GenBank/DDBJ databases">
        <authorList>
            <person name="Benchimol M."/>
            <person name="Almeida L.G."/>
            <person name="Vasconcelos A.T."/>
            <person name="Perreira-Neves A."/>
            <person name="Rosa I.A."/>
            <person name="Tasca T."/>
            <person name="Bogo M.R."/>
            <person name="de Souza W."/>
        </authorList>
    </citation>
    <scope>NUCLEOTIDE SEQUENCE [LARGE SCALE GENOMIC DNA]</scope>
    <source>
        <strain evidence="2">K</strain>
    </source>
</reference>
<comment type="caution">
    <text evidence="2">The sequence shown here is derived from an EMBL/GenBank/DDBJ whole genome shotgun (WGS) entry which is preliminary data.</text>
</comment>
<feature type="compositionally biased region" description="Basic and acidic residues" evidence="1">
    <location>
        <begin position="240"/>
        <end position="251"/>
    </location>
</feature>
<dbReference type="RefSeq" id="XP_068363788.1">
    <property type="nucleotide sequence ID" value="XM_068491723.1"/>
</dbReference>
<dbReference type="AlphaFoldDB" id="A0A1J4KLH8"/>
<keyword evidence="3" id="KW-1185">Reference proteome</keyword>
<evidence type="ECO:0000313" key="2">
    <source>
        <dbReference type="EMBL" id="OHT10652.1"/>
    </source>
</evidence>
<dbReference type="OrthoDB" id="10610183at2759"/>
<gene>
    <name evidence="2" type="ORF">TRFO_04154</name>
</gene>
<organism evidence="2 3">
    <name type="scientific">Tritrichomonas foetus</name>
    <dbReference type="NCBI Taxonomy" id="1144522"/>
    <lineage>
        <taxon>Eukaryota</taxon>
        <taxon>Metamonada</taxon>
        <taxon>Parabasalia</taxon>
        <taxon>Tritrichomonadida</taxon>
        <taxon>Tritrichomonadidae</taxon>
        <taxon>Tritrichomonas</taxon>
    </lineage>
</organism>